<evidence type="ECO:0000313" key="2">
    <source>
        <dbReference type="EMBL" id="KAK3399347.1"/>
    </source>
</evidence>
<dbReference type="Proteomes" id="UP001281003">
    <property type="component" value="Unassembled WGS sequence"/>
</dbReference>
<name>A0AAE0PGI5_SORBR</name>
<organism evidence="2 3">
    <name type="scientific">Sordaria brevicollis</name>
    <dbReference type="NCBI Taxonomy" id="83679"/>
    <lineage>
        <taxon>Eukaryota</taxon>
        <taxon>Fungi</taxon>
        <taxon>Dikarya</taxon>
        <taxon>Ascomycota</taxon>
        <taxon>Pezizomycotina</taxon>
        <taxon>Sordariomycetes</taxon>
        <taxon>Sordariomycetidae</taxon>
        <taxon>Sordariales</taxon>
        <taxon>Sordariaceae</taxon>
        <taxon>Sordaria</taxon>
    </lineage>
</organism>
<reference evidence="2" key="2">
    <citation type="submission" date="2023-07" db="EMBL/GenBank/DDBJ databases">
        <authorList>
            <consortium name="Lawrence Berkeley National Laboratory"/>
            <person name="Haridas S."/>
            <person name="Hensen N."/>
            <person name="Bonometti L."/>
            <person name="Westerberg I."/>
            <person name="Brannstrom I.O."/>
            <person name="Guillou S."/>
            <person name="Cros-Aarteil S."/>
            <person name="Calhoun S."/>
            <person name="Kuo A."/>
            <person name="Mondo S."/>
            <person name="Pangilinan J."/>
            <person name="Riley R."/>
            <person name="LaButti K."/>
            <person name="Andreopoulos B."/>
            <person name="Lipzen A."/>
            <person name="Chen C."/>
            <person name="Yanf M."/>
            <person name="Daum C."/>
            <person name="Ng V."/>
            <person name="Clum A."/>
            <person name="Steindorff A."/>
            <person name="Ohm R."/>
            <person name="Martin F."/>
            <person name="Silar P."/>
            <person name="Natvig D."/>
            <person name="Lalanne C."/>
            <person name="Gautier V."/>
            <person name="Ament-velasquez S.L."/>
            <person name="Kruys A."/>
            <person name="Hutchinson M.I."/>
            <person name="Powell A.J."/>
            <person name="Barry K."/>
            <person name="Miller A.N."/>
            <person name="Grigoriev I.V."/>
            <person name="Debuchy R."/>
            <person name="Gladieux P."/>
            <person name="Thoren M.H."/>
            <person name="Johannesson H."/>
        </authorList>
    </citation>
    <scope>NUCLEOTIDE SEQUENCE</scope>
    <source>
        <strain evidence="2">FGSC 1904</strain>
    </source>
</reference>
<evidence type="ECO:0000256" key="1">
    <source>
        <dbReference type="SAM" id="MobiDB-lite"/>
    </source>
</evidence>
<feature type="compositionally biased region" description="Low complexity" evidence="1">
    <location>
        <begin position="127"/>
        <end position="138"/>
    </location>
</feature>
<protein>
    <submittedName>
        <fullName evidence="2">Uncharacterized protein</fullName>
    </submittedName>
</protein>
<feature type="region of interest" description="Disordered" evidence="1">
    <location>
        <begin position="1"/>
        <end position="68"/>
    </location>
</feature>
<reference evidence="2" key="1">
    <citation type="journal article" date="2023" name="Mol. Phylogenet. Evol.">
        <title>Genome-scale phylogeny and comparative genomics of the fungal order Sordariales.</title>
        <authorList>
            <person name="Hensen N."/>
            <person name="Bonometti L."/>
            <person name="Westerberg I."/>
            <person name="Brannstrom I.O."/>
            <person name="Guillou S."/>
            <person name="Cros-Aarteil S."/>
            <person name="Calhoun S."/>
            <person name="Haridas S."/>
            <person name="Kuo A."/>
            <person name="Mondo S."/>
            <person name="Pangilinan J."/>
            <person name="Riley R."/>
            <person name="LaButti K."/>
            <person name="Andreopoulos B."/>
            <person name="Lipzen A."/>
            <person name="Chen C."/>
            <person name="Yan M."/>
            <person name="Daum C."/>
            <person name="Ng V."/>
            <person name="Clum A."/>
            <person name="Steindorff A."/>
            <person name="Ohm R.A."/>
            <person name="Martin F."/>
            <person name="Silar P."/>
            <person name="Natvig D.O."/>
            <person name="Lalanne C."/>
            <person name="Gautier V."/>
            <person name="Ament-Velasquez S.L."/>
            <person name="Kruys A."/>
            <person name="Hutchinson M.I."/>
            <person name="Powell A.J."/>
            <person name="Barry K."/>
            <person name="Miller A.N."/>
            <person name="Grigoriev I.V."/>
            <person name="Debuchy R."/>
            <person name="Gladieux P."/>
            <person name="Hiltunen Thoren M."/>
            <person name="Johannesson H."/>
        </authorList>
    </citation>
    <scope>NUCLEOTIDE SEQUENCE</scope>
    <source>
        <strain evidence="2">FGSC 1904</strain>
    </source>
</reference>
<feature type="compositionally biased region" description="Basic and acidic residues" evidence="1">
    <location>
        <begin position="48"/>
        <end position="58"/>
    </location>
</feature>
<proteinExistence type="predicted"/>
<dbReference type="AlphaFoldDB" id="A0AAE0PGI5"/>
<feature type="region of interest" description="Disordered" evidence="1">
    <location>
        <begin position="98"/>
        <end position="198"/>
    </location>
</feature>
<dbReference type="EMBL" id="JAUTDP010000005">
    <property type="protein sequence ID" value="KAK3399347.1"/>
    <property type="molecule type" value="Genomic_DNA"/>
</dbReference>
<comment type="caution">
    <text evidence="2">The sequence shown here is derived from an EMBL/GenBank/DDBJ whole genome shotgun (WGS) entry which is preliminary data.</text>
</comment>
<accession>A0AAE0PGI5</accession>
<gene>
    <name evidence="2" type="ORF">B0T20DRAFT_392357</name>
</gene>
<feature type="compositionally biased region" description="Polar residues" evidence="1">
    <location>
        <begin position="155"/>
        <end position="164"/>
    </location>
</feature>
<feature type="compositionally biased region" description="Basic and acidic residues" evidence="1">
    <location>
        <begin position="109"/>
        <end position="119"/>
    </location>
</feature>
<keyword evidence="3" id="KW-1185">Reference proteome</keyword>
<sequence>MPPPSSPVNRNPRRSQAPEGQRQPPRLYREDAIIASGEEPEPAAPPNQEHRGPEHVLELPDTPGTRNLIRLFTRTRPDVWRREHIVWVPRAEFYQRRRTLDTSPQSNEQRQEPSPKAKQAEQPSNTPSSRCPKPSRPSNEQGPDVTPATSHDEQPLSTSNPRQKPSSPPPPYVAKRAPGLPATSHTEQPISAAPGPVRPIELPDSVGINVFVHQISLTDPNHPFASAVWVAPEVFWQRGGTAAPKYSALPGEGEVTVELALPKPEYTTRRLEEEWGGLGDDVQAIDAKDQVKTWAAAKQIATGLRLLDRADLVAHSADDLVAFADGVLHPAFKPVMDLVQELASKAEELVASFDGDMIHDDMFQ</sequence>
<evidence type="ECO:0000313" key="3">
    <source>
        <dbReference type="Proteomes" id="UP001281003"/>
    </source>
</evidence>